<dbReference type="InterPro" id="IPR015424">
    <property type="entry name" value="PyrdxlP-dep_Trfase"/>
</dbReference>
<dbReference type="PROSITE" id="PS00600">
    <property type="entry name" value="AA_TRANSFER_CLASS_3"/>
    <property type="match status" value="1"/>
</dbReference>
<evidence type="ECO:0000256" key="6">
    <source>
        <dbReference type="RuleBase" id="RU003560"/>
    </source>
</evidence>
<evidence type="ECO:0000256" key="3">
    <source>
        <dbReference type="ARBA" id="ARBA00022576"/>
    </source>
</evidence>
<dbReference type="PANTHER" id="PTHR43094:SF1">
    <property type="entry name" value="AMINOTRANSFERASE CLASS-III"/>
    <property type="match status" value="1"/>
</dbReference>
<dbReference type="CDD" id="cd00610">
    <property type="entry name" value="OAT_like"/>
    <property type="match status" value="1"/>
</dbReference>
<keyword evidence="4 7" id="KW-0808">Transferase</keyword>
<dbReference type="InterPro" id="IPR015421">
    <property type="entry name" value="PyrdxlP-dep_Trfase_major"/>
</dbReference>
<dbReference type="InterPro" id="IPR049704">
    <property type="entry name" value="Aminotrans_3_PPA_site"/>
</dbReference>
<evidence type="ECO:0000313" key="7">
    <source>
        <dbReference type="EMBL" id="SMC21061.1"/>
    </source>
</evidence>
<sequence length="449" mass="49301">MLSEHMENHVFYRNLRKTYPVVDRGEGIHIWDKDGNRYIDGSGGACVVSLGHGVPEILEAMKEQAARISFAHGSHFTSEAARECADRLVRLAPDPSLSRVYFLSGGSEAVETAVKVVRQYWREVGRPDKYKVISRWVSFHGNTMGAVALGGHTARRRHYHPHFLHTPHIEPAYCYRCPFGREPQTCSLECAEQLERTIKYEGPDAVAAFIAEPVVGATAGALVPRDGYWQRIREICDTYEVKLIADEVMTGVGRTGRNFCLDHWSVVPDVIVSAKGLSSGYTPLGAVIVKEEIHDAIRSGSGAFVHGHTYSQNPLSVAVGAAVLRYLEEKDLIARCATMGEVFLEKLRGLLERPMVGDVRGLGLFAGVELVQNKETKAPFAPSGKISARVAQEAFRRGLITYPGSGGADGINGDHILLAPPFIITEEELDEIVRILGEAIQAVEKEVGM</sequence>
<dbReference type="AlphaFoldDB" id="A0A1W1XC12"/>
<evidence type="ECO:0000313" key="8">
    <source>
        <dbReference type="Proteomes" id="UP000192783"/>
    </source>
</evidence>
<comment type="similarity">
    <text evidence="2 6">Belongs to the class-III pyridoxal-phosphate-dependent aminotransferase family.</text>
</comment>
<dbReference type="Pfam" id="PF00202">
    <property type="entry name" value="Aminotran_3"/>
    <property type="match status" value="1"/>
</dbReference>
<evidence type="ECO:0000256" key="4">
    <source>
        <dbReference type="ARBA" id="ARBA00022679"/>
    </source>
</evidence>
<keyword evidence="5 6" id="KW-0663">Pyridoxal phosphate</keyword>
<dbReference type="EMBL" id="FWXF01000004">
    <property type="protein sequence ID" value="SMC21061.1"/>
    <property type="molecule type" value="Genomic_DNA"/>
</dbReference>
<dbReference type="RefSeq" id="WP_212636831.1">
    <property type="nucleotide sequence ID" value="NZ_FWXF01000004.1"/>
</dbReference>
<dbReference type="Gene3D" id="3.90.1150.10">
    <property type="entry name" value="Aspartate Aminotransferase, domain 1"/>
    <property type="match status" value="1"/>
</dbReference>
<dbReference type="STRING" id="1121390.SAMN02746041_01114"/>
<dbReference type="NCBIfam" id="NF005685">
    <property type="entry name" value="PRK07483.1"/>
    <property type="match status" value="1"/>
</dbReference>
<dbReference type="SUPFAM" id="SSF53383">
    <property type="entry name" value="PLP-dependent transferases"/>
    <property type="match status" value="1"/>
</dbReference>
<reference evidence="7 8" key="1">
    <citation type="submission" date="2017-04" db="EMBL/GenBank/DDBJ databases">
        <authorList>
            <person name="Afonso C.L."/>
            <person name="Miller P.J."/>
            <person name="Scott M.A."/>
            <person name="Spackman E."/>
            <person name="Goraichik I."/>
            <person name="Dimitrov K.M."/>
            <person name="Suarez D.L."/>
            <person name="Swayne D.E."/>
        </authorList>
    </citation>
    <scope>NUCLEOTIDE SEQUENCE [LARGE SCALE GENOMIC DNA]</scope>
    <source>
        <strain evidence="7 8">DSM 13146</strain>
    </source>
</reference>
<dbReference type="GO" id="GO:0030170">
    <property type="term" value="F:pyridoxal phosphate binding"/>
    <property type="evidence" value="ECO:0007669"/>
    <property type="project" value="InterPro"/>
</dbReference>
<organism evidence="7 8">
    <name type="scientific">Desulfacinum hydrothermale DSM 13146</name>
    <dbReference type="NCBI Taxonomy" id="1121390"/>
    <lineage>
        <taxon>Bacteria</taxon>
        <taxon>Pseudomonadati</taxon>
        <taxon>Thermodesulfobacteriota</taxon>
        <taxon>Syntrophobacteria</taxon>
        <taxon>Syntrophobacterales</taxon>
        <taxon>Syntrophobacteraceae</taxon>
        <taxon>Desulfacinum</taxon>
    </lineage>
</organism>
<dbReference type="FunFam" id="3.40.640.10:FF:000014">
    <property type="entry name" value="Adenosylmethionine-8-amino-7-oxononanoate aminotransferase, probable"/>
    <property type="match status" value="1"/>
</dbReference>
<dbReference type="InterPro" id="IPR005814">
    <property type="entry name" value="Aminotrans_3"/>
</dbReference>
<dbReference type="GO" id="GO:0008483">
    <property type="term" value="F:transaminase activity"/>
    <property type="evidence" value="ECO:0007669"/>
    <property type="project" value="UniProtKB-KW"/>
</dbReference>
<protein>
    <submittedName>
        <fullName evidence="7">Adenosylmethionine-8-amino-7-oxononanoate aminotransferase</fullName>
    </submittedName>
</protein>
<comment type="cofactor">
    <cofactor evidence="1">
        <name>pyridoxal 5'-phosphate</name>
        <dbReference type="ChEBI" id="CHEBI:597326"/>
    </cofactor>
</comment>
<dbReference type="Proteomes" id="UP000192783">
    <property type="component" value="Unassembled WGS sequence"/>
</dbReference>
<name>A0A1W1XC12_9BACT</name>
<evidence type="ECO:0000256" key="1">
    <source>
        <dbReference type="ARBA" id="ARBA00001933"/>
    </source>
</evidence>
<accession>A0A1W1XC12</accession>
<dbReference type="Gene3D" id="3.40.640.10">
    <property type="entry name" value="Type I PLP-dependent aspartate aminotransferase-like (Major domain)"/>
    <property type="match status" value="1"/>
</dbReference>
<dbReference type="PANTHER" id="PTHR43094">
    <property type="entry name" value="AMINOTRANSFERASE"/>
    <property type="match status" value="1"/>
</dbReference>
<proteinExistence type="inferred from homology"/>
<keyword evidence="3 7" id="KW-0032">Aminotransferase</keyword>
<keyword evidence="8" id="KW-1185">Reference proteome</keyword>
<dbReference type="InterPro" id="IPR015422">
    <property type="entry name" value="PyrdxlP-dep_Trfase_small"/>
</dbReference>
<evidence type="ECO:0000256" key="2">
    <source>
        <dbReference type="ARBA" id="ARBA00008954"/>
    </source>
</evidence>
<gene>
    <name evidence="7" type="ORF">SAMN02746041_01114</name>
</gene>
<evidence type="ECO:0000256" key="5">
    <source>
        <dbReference type="ARBA" id="ARBA00022898"/>
    </source>
</evidence>